<dbReference type="Gene3D" id="3.90.320.10">
    <property type="match status" value="1"/>
</dbReference>
<dbReference type="InterPro" id="IPR011604">
    <property type="entry name" value="PDDEXK-like_dom_sf"/>
</dbReference>
<evidence type="ECO:0000256" key="11">
    <source>
        <dbReference type="ARBA" id="ARBA00034617"/>
    </source>
</evidence>
<evidence type="ECO:0000313" key="20">
    <source>
        <dbReference type="Proteomes" id="UP000215539"/>
    </source>
</evidence>
<keyword evidence="3" id="KW-0227">DNA damage</keyword>
<evidence type="ECO:0000256" key="13">
    <source>
        <dbReference type="ARBA" id="ARBA00048988"/>
    </source>
</evidence>
<evidence type="ECO:0000256" key="4">
    <source>
        <dbReference type="ARBA" id="ARBA00022801"/>
    </source>
</evidence>
<organism evidence="18 20">
    <name type="scientific">Capnocytophaga haemolytica</name>
    <dbReference type="NCBI Taxonomy" id="45243"/>
    <lineage>
        <taxon>Bacteria</taxon>
        <taxon>Pseudomonadati</taxon>
        <taxon>Bacteroidota</taxon>
        <taxon>Flavobacteriia</taxon>
        <taxon>Flavobacteriales</taxon>
        <taxon>Flavobacteriaceae</taxon>
        <taxon>Capnocytophaga</taxon>
    </lineage>
</organism>
<keyword evidence="19" id="KW-1185">Reference proteome</keyword>
<dbReference type="GO" id="GO:0000725">
    <property type="term" value="P:recombinational repair"/>
    <property type="evidence" value="ECO:0007669"/>
    <property type="project" value="TreeGrafter"/>
</dbReference>
<dbReference type="InterPro" id="IPR027417">
    <property type="entry name" value="P-loop_NTPase"/>
</dbReference>
<keyword evidence="6" id="KW-0269">Exonuclease</keyword>
<dbReference type="PROSITE" id="PS51217">
    <property type="entry name" value="UVRD_HELICASE_CTER"/>
    <property type="match status" value="1"/>
</dbReference>
<evidence type="ECO:0000313" key="19">
    <source>
        <dbReference type="Proteomes" id="UP000065822"/>
    </source>
</evidence>
<accession>A0AAX2H2C4</accession>
<evidence type="ECO:0000259" key="16">
    <source>
        <dbReference type="PROSITE" id="PS51217"/>
    </source>
</evidence>
<keyword evidence="5 14" id="KW-0347">Helicase</keyword>
<dbReference type="RefSeq" id="WP_066430751.1">
    <property type="nucleotide sequence ID" value="NZ_CP014227.1"/>
</dbReference>
<keyword evidence="9" id="KW-0234">DNA repair</keyword>
<reference evidence="18 20" key="2">
    <citation type="submission" date="2017-06" db="EMBL/GenBank/DDBJ databases">
        <authorList>
            <consortium name="Pathogen Informatics"/>
        </authorList>
    </citation>
    <scope>NUCLEOTIDE SEQUENCE [LARGE SCALE GENOMIC DNA]</scope>
    <source>
        <strain evidence="18 20">NCTC12947</strain>
    </source>
</reference>
<dbReference type="PROSITE" id="PS51198">
    <property type="entry name" value="UVRD_HELICASE_ATP_BIND"/>
    <property type="match status" value="1"/>
</dbReference>
<dbReference type="EC" id="5.6.2.4" evidence="12"/>
<evidence type="ECO:0000256" key="10">
    <source>
        <dbReference type="ARBA" id="ARBA00023235"/>
    </source>
</evidence>
<keyword evidence="7 14" id="KW-0067">ATP-binding</keyword>
<dbReference type="AlphaFoldDB" id="A0AAX2H2C4"/>
<comment type="catalytic activity">
    <reaction evidence="11">
        <text>Couples ATP hydrolysis with the unwinding of duplex DNA by translocating in the 3'-5' direction.</text>
        <dbReference type="EC" id="5.6.2.4"/>
    </reaction>
</comment>
<evidence type="ECO:0000256" key="3">
    <source>
        <dbReference type="ARBA" id="ARBA00022763"/>
    </source>
</evidence>
<evidence type="ECO:0000256" key="5">
    <source>
        <dbReference type="ARBA" id="ARBA00022806"/>
    </source>
</evidence>
<keyword evidence="8" id="KW-0238">DNA-binding</keyword>
<dbReference type="EMBL" id="LT906449">
    <property type="protein sequence ID" value="SNV15756.1"/>
    <property type="molecule type" value="Genomic_DNA"/>
</dbReference>
<dbReference type="Pfam" id="PF00580">
    <property type="entry name" value="UvrD-helicase"/>
    <property type="match status" value="1"/>
</dbReference>
<dbReference type="GO" id="GO:0003677">
    <property type="term" value="F:DNA binding"/>
    <property type="evidence" value="ECO:0007669"/>
    <property type="project" value="UniProtKB-KW"/>
</dbReference>
<dbReference type="InterPro" id="IPR000212">
    <property type="entry name" value="DNA_helicase_UvrD/REP"/>
</dbReference>
<dbReference type="SUPFAM" id="SSF52540">
    <property type="entry name" value="P-loop containing nucleoside triphosphate hydrolases"/>
    <property type="match status" value="1"/>
</dbReference>
<proteinExistence type="predicted"/>
<keyword evidence="10" id="KW-0413">Isomerase</keyword>
<dbReference type="GO" id="GO:0004527">
    <property type="term" value="F:exonuclease activity"/>
    <property type="evidence" value="ECO:0007669"/>
    <property type="project" value="UniProtKB-KW"/>
</dbReference>
<dbReference type="GO" id="GO:0005524">
    <property type="term" value="F:ATP binding"/>
    <property type="evidence" value="ECO:0007669"/>
    <property type="project" value="UniProtKB-UniRule"/>
</dbReference>
<dbReference type="PANTHER" id="PTHR11070">
    <property type="entry name" value="UVRD / RECB / PCRA DNA HELICASE FAMILY MEMBER"/>
    <property type="match status" value="1"/>
</dbReference>
<evidence type="ECO:0000256" key="12">
    <source>
        <dbReference type="ARBA" id="ARBA00034808"/>
    </source>
</evidence>
<protein>
    <recommendedName>
        <fullName evidence="12">DNA 3'-5' helicase</fullName>
        <ecNumber evidence="12">5.6.2.4</ecNumber>
    </recommendedName>
</protein>
<keyword evidence="2 14" id="KW-0547">Nucleotide-binding</keyword>
<dbReference type="Gene3D" id="1.10.3170.10">
    <property type="entry name" value="Recbcd, chain B, domain 2"/>
    <property type="match status" value="1"/>
</dbReference>
<keyword evidence="4 14" id="KW-0378">Hydrolase</keyword>
<evidence type="ECO:0000256" key="8">
    <source>
        <dbReference type="ARBA" id="ARBA00023125"/>
    </source>
</evidence>
<dbReference type="Pfam" id="PF13361">
    <property type="entry name" value="UvrD_C"/>
    <property type="match status" value="1"/>
</dbReference>
<sequence length="1080" mass="125056">MNARDYKNFTIYNASAGSGKTRNLVKSYLKIILSTEDKEHFRHLLAITFTNKAVFEMKDRLIKELEDFSLTEREREERGLIEANSMFVELCKELSLKPIELRKRADVLLKYILHNYATFHVTTIDSFNHQLIRNFWYELHLNPFFEVQLDSETLLERAVDNLLDLAGKEGEGEELAQLITEFSNEKMQEDKNWDTRQELLQVAKMLSSENHFQPLKALETKTPNDFKRLKKTLTEQRNKAIATIKQAADSFLALVESNGIERLNFDHGWVYDFFKNRSDAPEKEPSGWGAGWQSSLADPNAPLYAEGKRGKIDTDKLDAIKPQVHAYFTAIKQAYAVHSFVKNALKLITPLALLSRIKEQVELIKTEENILPIWEFNGLISDEISRQPIPFIYEHIGERYRHYFIDEFQDTSELQWKNLIPLMKDSVQSMNNDEEGSLLLVGDAKQSIYRFRGGKAEQFIGLYSKEVQPFDVGATSKPLDDNYRTLPKVIDFNNDFFKFVANEFRASIYKDLYLNAAQNCPKNKDYTQYKDKDGKLCEGYVQVQFLNLDPKEEQPLDPLIPETFTLREQRYCQAVLEKIEHANRAGAADKDITVLVRKNKEGAAIASYLSANGKEVVSPDSLLLMNVPSVKFLVSLLQLFYHSDSREYKVKMLFDYIRLKGIKDVDSLIRKYLDEPIGVFFEQHNFSLEQFNQYALYEAIAYAIGSFGIAHPSDAYLTHFLDLVFDFKNARKGSLGDFLEYWEEKKEDISISSPEGRNAIRIMTVHKSKGLESPVIIYAFADSKLIENKKEEVLWHPVPSERYDGFDFLLVNSNRSLETYSDTLNYAPEFITQHNEEKLLDEINVLYVAMTRPKHFLYVITALPKAGERSYASLLDSYLSANDYTLENENCYSYGYPYFPVSKKAGAEGAYIHFPQVWTEPVYTIATTASDQWLADKRNAIERGNTVHELMTQIYKLEDVDVVLQSALAQQLITDEDADEIKRLTNNNDLLLPFFKDDNYVQYIERDFIDGFGHYFRPDRIAHNPQSKETYILDYKTGEEYDAHKKQLRRYAACLSKMGWKVKAAYLLYLDRYITEEVSL</sequence>
<evidence type="ECO:0000256" key="9">
    <source>
        <dbReference type="ARBA" id="ARBA00023204"/>
    </source>
</evidence>
<evidence type="ECO:0000313" key="17">
    <source>
        <dbReference type="EMBL" id="AMD85815.1"/>
    </source>
</evidence>
<dbReference type="Proteomes" id="UP000215539">
    <property type="component" value="Chromosome 1"/>
</dbReference>
<evidence type="ECO:0000256" key="2">
    <source>
        <dbReference type="ARBA" id="ARBA00022741"/>
    </source>
</evidence>
<gene>
    <name evidence="18" type="primary">recB</name>
    <name evidence="17" type="ORF">AXF12_10010</name>
    <name evidence="18" type="ORF">SAMEA44541418_02156</name>
</gene>
<dbReference type="Proteomes" id="UP000065822">
    <property type="component" value="Chromosome"/>
</dbReference>
<dbReference type="Gene3D" id="3.40.50.300">
    <property type="entry name" value="P-loop containing nucleotide triphosphate hydrolases"/>
    <property type="match status" value="3"/>
</dbReference>
<dbReference type="EMBL" id="CP014227">
    <property type="protein sequence ID" value="AMD85815.1"/>
    <property type="molecule type" value="Genomic_DNA"/>
</dbReference>
<dbReference type="InterPro" id="IPR014017">
    <property type="entry name" value="DNA_helicase_UvrD-like_C"/>
</dbReference>
<feature type="binding site" evidence="14">
    <location>
        <begin position="14"/>
        <end position="21"/>
    </location>
    <ligand>
        <name>ATP</name>
        <dbReference type="ChEBI" id="CHEBI:30616"/>
    </ligand>
</feature>
<name>A0AAX2H2C4_9FLAO</name>
<keyword evidence="1" id="KW-0540">Nuclease</keyword>
<evidence type="ECO:0000259" key="15">
    <source>
        <dbReference type="PROSITE" id="PS51198"/>
    </source>
</evidence>
<comment type="catalytic activity">
    <reaction evidence="13">
        <text>ATP + H2O = ADP + phosphate + H(+)</text>
        <dbReference type="Rhea" id="RHEA:13065"/>
        <dbReference type="ChEBI" id="CHEBI:15377"/>
        <dbReference type="ChEBI" id="CHEBI:15378"/>
        <dbReference type="ChEBI" id="CHEBI:30616"/>
        <dbReference type="ChEBI" id="CHEBI:43474"/>
        <dbReference type="ChEBI" id="CHEBI:456216"/>
        <dbReference type="EC" id="5.6.2.4"/>
    </reaction>
</comment>
<evidence type="ECO:0000256" key="6">
    <source>
        <dbReference type="ARBA" id="ARBA00022839"/>
    </source>
</evidence>
<reference evidence="17 19" key="1">
    <citation type="submission" date="2016-02" db="EMBL/GenBank/DDBJ databases">
        <authorList>
            <person name="Holder M.E."/>
            <person name="Ajami N.J."/>
            <person name="Petrosino J.F."/>
        </authorList>
    </citation>
    <scope>NUCLEOTIDE SEQUENCE [LARGE SCALE GENOMIC DNA]</scope>
    <source>
        <strain evidence="17 19">CCUG 32990</strain>
    </source>
</reference>
<dbReference type="GO" id="GO:0005829">
    <property type="term" value="C:cytosol"/>
    <property type="evidence" value="ECO:0007669"/>
    <property type="project" value="TreeGrafter"/>
</dbReference>
<dbReference type="GO" id="GO:0043138">
    <property type="term" value="F:3'-5' DNA helicase activity"/>
    <property type="evidence" value="ECO:0007669"/>
    <property type="project" value="UniProtKB-EC"/>
</dbReference>
<feature type="domain" description="UvrD-like helicase ATP-binding" evidence="15">
    <location>
        <begin position="1"/>
        <end position="486"/>
    </location>
</feature>
<dbReference type="KEGG" id="chg:AXF12_10010"/>
<evidence type="ECO:0000256" key="7">
    <source>
        <dbReference type="ARBA" id="ARBA00022840"/>
    </source>
</evidence>
<evidence type="ECO:0000256" key="14">
    <source>
        <dbReference type="PROSITE-ProRule" id="PRU00560"/>
    </source>
</evidence>
<dbReference type="PANTHER" id="PTHR11070:SF67">
    <property type="entry name" value="DNA 3'-5' HELICASE"/>
    <property type="match status" value="1"/>
</dbReference>
<dbReference type="InterPro" id="IPR014016">
    <property type="entry name" value="UvrD-like_ATP-bd"/>
</dbReference>
<evidence type="ECO:0000256" key="1">
    <source>
        <dbReference type="ARBA" id="ARBA00022722"/>
    </source>
</evidence>
<feature type="domain" description="UvrD-like helicase C-terminal" evidence="16">
    <location>
        <begin position="527"/>
        <end position="770"/>
    </location>
</feature>
<evidence type="ECO:0000313" key="18">
    <source>
        <dbReference type="EMBL" id="SNV15756.1"/>
    </source>
</evidence>